<protein>
    <submittedName>
        <fullName evidence="1">Uncharacterized protein</fullName>
    </submittedName>
</protein>
<organism evidence="1 2">
    <name type="scientific">Trueperella bonasi</name>
    <dbReference type="NCBI Taxonomy" id="312286"/>
    <lineage>
        <taxon>Bacteria</taxon>
        <taxon>Bacillati</taxon>
        <taxon>Actinomycetota</taxon>
        <taxon>Actinomycetes</taxon>
        <taxon>Actinomycetales</taxon>
        <taxon>Actinomycetaceae</taxon>
        <taxon>Trueperella</taxon>
    </lineage>
</organism>
<reference evidence="1 2" key="1">
    <citation type="submission" date="2023-07" db="EMBL/GenBank/DDBJ databases">
        <title>Sequencing the genomes of 1000 actinobacteria strains.</title>
        <authorList>
            <person name="Klenk H.-P."/>
        </authorList>
    </citation>
    <scope>NUCLEOTIDE SEQUENCE [LARGE SCALE GENOMIC DNA]</scope>
    <source>
        <strain evidence="1 2">DSM 17163</strain>
    </source>
</reference>
<gene>
    <name evidence="1" type="ORF">J2S70_001352</name>
</gene>
<evidence type="ECO:0000313" key="2">
    <source>
        <dbReference type="Proteomes" id="UP001243212"/>
    </source>
</evidence>
<dbReference type="Proteomes" id="UP001243212">
    <property type="component" value="Unassembled WGS sequence"/>
</dbReference>
<name>A0ABT9NHC2_9ACTO</name>
<evidence type="ECO:0000313" key="1">
    <source>
        <dbReference type="EMBL" id="MDP9806770.1"/>
    </source>
</evidence>
<sequence>MTRVGIRKPLFFGFPWLTDLPGELDPSGAWACASCERLAFDGTSGQSRNDALLQEKEQEQNW</sequence>
<accession>A0ABT9NHC2</accession>
<dbReference type="EMBL" id="JAUSQX010000001">
    <property type="protein sequence ID" value="MDP9806770.1"/>
    <property type="molecule type" value="Genomic_DNA"/>
</dbReference>
<comment type="caution">
    <text evidence="1">The sequence shown here is derived from an EMBL/GenBank/DDBJ whole genome shotgun (WGS) entry which is preliminary data.</text>
</comment>
<proteinExistence type="predicted"/>
<keyword evidence="2" id="KW-1185">Reference proteome</keyword>